<sequence length="88" mass="10895">MLAHLAKPTSILMRQEQRMHPRLVSNIDKSFEHKDEVVWRDLWRHKDTSVGIVLAEKRYNMALVARAAHERQRQRRRRRWWQRGQRWV</sequence>
<accession>A0AAE1BKV5</accession>
<dbReference type="AlphaFoldDB" id="A0AAE1BKV5"/>
<protein>
    <submittedName>
        <fullName evidence="1">Uncharacterized protein</fullName>
    </submittedName>
</protein>
<reference evidence="1" key="1">
    <citation type="submission" date="2023-10" db="EMBL/GenBank/DDBJ databases">
        <title>Genome assemblies of two species of porcelain crab, Petrolisthes cinctipes and Petrolisthes manimaculis (Anomura: Porcellanidae).</title>
        <authorList>
            <person name="Angst P."/>
        </authorList>
    </citation>
    <scope>NUCLEOTIDE SEQUENCE</scope>
    <source>
        <strain evidence="1">PB745_01</strain>
        <tissue evidence="1">Gill</tissue>
    </source>
</reference>
<comment type="caution">
    <text evidence="1">The sequence shown here is derived from an EMBL/GenBank/DDBJ whole genome shotgun (WGS) entry which is preliminary data.</text>
</comment>
<gene>
    <name evidence="2" type="ORF">Pcinc_039222</name>
    <name evidence="1" type="ORF">Pcinc_040785</name>
</gene>
<dbReference type="Proteomes" id="UP001286313">
    <property type="component" value="Unassembled WGS sequence"/>
</dbReference>
<evidence type="ECO:0000313" key="3">
    <source>
        <dbReference type="Proteomes" id="UP001286313"/>
    </source>
</evidence>
<dbReference type="EMBL" id="JAWQEG010006637">
    <property type="protein sequence ID" value="KAK3854281.1"/>
    <property type="molecule type" value="Genomic_DNA"/>
</dbReference>
<evidence type="ECO:0000313" key="1">
    <source>
        <dbReference type="EMBL" id="KAK3852636.1"/>
    </source>
</evidence>
<dbReference type="EMBL" id="JAWQEG010007323">
    <property type="protein sequence ID" value="KAK3852636.1"/>
    <property type="molecule type" value="Genomic_DNA"/>
</dbReference>
<keyword evidence="3" id="KW-1185">Reference proteome</keyword>
<name>A0AAE1BKV5_PETCI</name>
<organism evidence="1 3">
    <name type="scientific">Petrolisthes cinctipes</name>
    <name type="common">Flat porcelain crab</name>
    <dbReference type="NCBI Taxonomy" id="88211"/>
    <lineage>
        <taxon>Eukaryota</taxon>
        <taxon>Metazoa</taxon>
        <taxon>Ecdysozoa</taxon>
        <taxon>Arthropoda</taxon>
        <taxon>Crustacea</taxon>
        <taxon>Multicrustacea</taxon>
        <taxon>Malacostraca</taxon>
        <taxon>Eumalacostraca</taxon>
        <taxon>Eucarida</taxon>
        <taxon>Decapoda</taxon>
        <taxon>Pleocyemata</taxon>
        <taxon>Anomura</taxon>
        <taxon>Galatheoidea</taxon>
        <taxon>Porcellanidae</taxon>
        <taxon>Petrolisthes</taxon>
    </lineage>
</organism>
<evidence type="ECO:0000313" key="2">
    <source>
        <dbReference type="EMBL" id="KAK3854281.1"/>
    </source>
</evidence>
<proteinExistence type="predicted"/>